<feature type="transmembrane region" description="Helical" evidence="2">
    <location>
        <begin position="584"/>
        <end position="602"/>
    </location>
</feature>
<dbReference type="GO" id="GO:0042765">
    <property type="term" value="C:GPI-anchor transamidase complex"/>
    <property type="evidence" value="ECO:0007669"/>
    <property type="project" value="InterPro"/>
</dbReference>
<feature type="region of interest" description="Disordered" evidence="1">
    <location>
        <begin position="446"/>
        <end position="495"/>
    </location>
</feature>
<feature type="transmembrane region" description="Helical" evidence="2">
    <location>
        <begin position="523"/>
        <end position="544"/>
    </location>
</feature>
<feature type="transmembrane region" description="Helical" evidence="2">
    <location>
        <begin position="699"/>
        <end position="717"/>
    </location>
</feature>
<dbReference type="Pfam" id="PF04114">
    <property type="entry name" value="Gaa1"/>
    <property type="match status" value="1"/>
</dbReference>
<feature type="compositionally biased region" description="Low complexity" evidence="1">
    <location>
        <begin position="481"/>
        <end position="492"/>
    </location>
</feature>
<keyword evidence="2" id="KW-0472">Membrane</keyword>
<evidence type="ECO:0000256" key="1">
    <source>
        <dbReference type="SAM" id="MobiDB-lite"/>
    </source>
</evidence>
<keyword evidence="2" id="KW-0812">Transmembrane</keyword>
<evidence type="ECO:0008006" key="5">
    <source>
        <dbReference type="Google" id="ProtNLM"/>
    </source>
</evidence>
<gene>
    <name evidence="3" type="ORF">CXG81DRAFT_25013</name>
</gene>
<evidence type="ECO:0000313" key="4">
    <source>
        <dbReference type="Proteomes" id="UP000274922"/>
    </source>
</evidence>
<organism evidence="3 4">
    <name type="scientific">Caulochytrium protostelioides</name>
    <dbReference type="NCBI Taxonomy" id="1555241"/>
    <lineage>
        <taxon>Eukaryota</taxon>
        <taxon>Fungi</taxon>
        <taxon>Fungi incertae sedis</taxon>
        <taxon>Chytridiomycota</taxon>
        <taxon>Chytridiomycota incertae sedis</taxon>
        <taxon>Chytridiomycetes</taxon>
        <taxon>Caulochytriales</taxon>
        <taxon>Caulochytriaceae</taxon>
        <taxon>Caulochytrium</taxon>
    </lineage>
</organism>
<feature type="transmembrane region" description="Helical" evidence="2">
    <location>
        <begin position="729"/>
        <end position="754"/>
    </location>
</feature>
<dbReference type="STRING" id="1555241.A0A4V1IUZ9"/>
<dbReference type="AlphaFoldDB" id="A0A4V1IUZ9"/>
<name>A0A4V1IUZ9_9FUNG</name>
<feature type="transmembrane region" description="Helical" evidence="2">
    <location>
        <begin position="54"/>
        <end position="76"/>
    </location>
</feature>
<sequence>MAGRLFRLARSLLQRRGAAPGSDAAAKAGPTPAVAKAKSRELTRIQRRRAFTRVILRGLVLVVFLCYLVGAVWIMVFPADVAQRRFNIDENAILVNQANRYMNHPDMDLWKAARYDFHTMAEDGSFRDADRTTQRIERFIRDAYFEPVRQDFRVPHRNITGTNLYFRLNAPRGDGTEVLLLSAPRLVDGRFNGDGVAHLIAFANYARRQNWWAKDLIFLVPDHASVGTQAWLEAYHGDANPLLPAEPYEGPGGLILVAINLAFPEVVQEYNALGLFPIGLNGRLPNADLLLTLVQACHGEHVHPALHAPIAARWSATDPWHRYGRAARQLGRWTRIQALGYPTGEHAMYQRYLIEAATLRGYLLPADTPGVRVFSNLAVARMIEISFRAFNNLLERLHHSFWFYLMTGSDIFIPLSMYIPGIVLPIVALLLWAAYMWARVGDNRRHRQHDGDADADAVADADGAPQKQQRHSGTDGRETDASAARDAAAGPADVERIDPMDPSTRFFQRPADEHPFTASPRPVITALSVMAFGHLVGLALFAGLQLPAAHTVLQAVEGAAVAACDAVLPPLQAALPSLEMPREAVATAAANAAVTLAAIAVLRHACRGAARVLRHVLRDDDAVLARWDGPVLRAARRYDLCRCLLAAELSLGLLALATLNPSLSGPLALLLTPLVTQSRVRASLGRPRALWLQSRVQDLVSPIVLCGIASTWAGVPVSRAVQTAVDHYALLRVILWPFMTVFITSILASLQIAAMTF</sequence>
<dbReference type="PANTHER" id="PTHR13304">
    <property type="entry name" value="GLYCOSYLPHOSPHATIDYLINOSITOL ANCHOR ATTACHMENT 1 PROTEIN"/>
    <property type="match status" value="1"/>
</dbReference>
<evidence type="ECO:0000256" key="2">
    <source>
        <dbReference type="SAM" id="Phobius"/>
    </source>
</evidence>
<keyword evidence="4" id="KW-1185">Reference proteome</keyword>
<dbReference type="GO" id="GO:0016255">
    <property type="term" value="P:attachment of GPI anchor to protein"/>
    <property type="evidence" value="ECO:0007669"/>
    <property type="project" value="TreeGrafter"/>
</dbReference>
<dbReference type="EMBL" id="ML014146">
    <property type="protein sequence ID" value="RKP02319.1"/>
    <property type="molecule type" value="Genomic_DNA"/>
</dbReference>
<dbReference type="OrthoDB" id="445301at2759"/>
<accession>A0A4V1IUZ9</accession>
<protein>
    <recommendedName>
        <fullName evidence="5">Gaa1-domain-containing protein</fullName>
    </recommendedName>
</protein>
<evidence type="ECO:0000313" key="3">
    <source>
        <dbReference type="EMBL" id="RKP02319.1"/>
    </source>
</evidence>
<reference evidence="4" key="1">
    <citation type="journal article" date="2018" name="Nat. Microbiol.">
        <title>Leveraging single-cell genomics to expand the fungal tree of life.</title>
        <authorList>
            <person name="Ahrendt S.R."/>
            <person name="Quandt C.A."/>
            <person name="Ciobanu D."/>
            <person name="Clum A."/>
            <person name="Salamov A."/>
            <person name="Andreopoulos B."/>
            <person name="Cheng J.F."/>
            <person name="Woyke T."/>
            <person name="Pelin A."/>
            <person name="Henrissat B."/>
            <person name="Reynolds N.K."/>
            <person name="Benny G.L."/>
            <person name="Smith M.E."/>
            <person name="James T.Y."/>
            <person name="Grigoriev I.V."/>
        </authorList>
    </citation>
    <scope>NUCLEOTIDE SEQUENCE [LARGE SCALE GENOMIC DNA]</scope>
    <source>
        <strain evidence="4">ATCC 52028</strain>
    </source>
</reference>
<dbReference type="Proteomes" id="UP000274922">
    <property type="component" value="Unassembled WGS sequence"/>
</dbReference>
<proteinExistence type="predicted"/>
<keyword evidence="2" id="KW-1133">Transmembrane helix</keyword>
<feature type="transmembrane region" description="Helical" evidence="2">
    <location>
        <begin position="417"/>
        <end position="438"/>
    </location>
</feature>
<feature type="transmembrane region" description="Helical" evidence="2">
    <location>
        <begin position="643"/>
        <end position="663"/>
    </location>
</feature>
<dbReference type="InterPro" id="IPR007246">
    <property type="entry name" value="Gaa1"/>
</dbReference>
<dbReference type="PANTHER" id="PTHR13304:SF0">
    <property type="entry name" value="GLYCOSYLPHOSPHATIDYLINOSITOL ANCHOR ATTACHMENT 1 PROTEIN"/>
    <property type="match status" value="1"/>
</dbReference>